<keyword evidence="3 8" id="KW-0472">Membrane</keyword>
<evidence type="ECO:0000259" key="10">
    <source>
        <dbReference type="PROSITE" id="PS50885"/>
    </source>
</evidence>
<evidence type="ECO:0000256" key="3">
    <source>
        <dbReference type="ARBA" id="ARBA00023136"/>
    </source>
</evidence>
<comment type="caution">
    <text evidence="11">The sequence shown here is derived from an EMBL/GenBank/DDBJ whole genome shotgun (WGS) entry which is preliminary data.</text>
</comment>
<dbReference type="SUPFAM" id="SSF58104">
    <property type="entry name" value="Methyl-accepting chemotaxis protein (MCP) signaling domain"/>
    <property type="match status" value="1"/>
</dbReference>
<dbReference type="InterPro" id="IPR003660">
    <property type="entry name" value="HAMP_dom"/>
</dbReference>
<evidence type="ECO:0000256" key="8">
    <source>
        <dbReference type="SAM" id="Phobius"/>
    </source>
</evidence>
<dbReference type="PANTHER" id="PTHR32089:SF112">
    <property type="entry name" value="LYSOZYME-LIKE PROTEIN-RELATED"/>
    <property type="match status" value="1"/>
</dbReference>
<feature type="coiled-coil region" evidence="7">
    <location>
        <begin position="140"/>
        <end position="174"/>
    </location>
</feature>
<accession>A0A841T464</accession>
<dbReference type="PANTHER" id="PTHR32089">
    <property type="entry name" value="METHYL-ACCEPTING CHEMOTAXIS PROTEIN MCPB"/>
    <property type="match status" value="1"/>
</dbReference>
<dbReference type="Gene3D" id="1.10.287.950">
    <property type="entry name" value="Methyl-accepting chemotaxis protein"/>
    <property type="match status" value="1"/>
</dbReference>
<keyword evidence="4 6" id="KW-0807">Transducer</keyword>
<reference evidence="11 12" key="1">
    <citation type="submission" date="2020-08" db="EMBL/GenBank/DDBJ databases">
        <title>Cohnella phylogeny.</title>
        <authorList>
            <person name="Dunlap C."/>
        </authorList>
    </citation>
    <scope>NUCLEOTIDE SEQUENCE [LARGE SCALE GENOMIC DNA]</scope>
    <source>
        <strain evidence="11 12">DSM 25241</strain>
    </source>
</reference>
<feature type="domain" description="Methyl-accepting transducer" evidence="9">
    <location>
        <begin position="267"/>
        <end position="510"/>
    </location>
</feature>
<dbReference type="EMBL" id="JACJVQ010000021">
    <property type="protein sequence ID" value="MBB6637425.1"/>
    <property type="molecule type" value="Genomic_DNA"/>
</dbReference>
<gene>
    <name evidence="11" type="ORF">H7B67_25125</name>
</gene>
<dbReference type="Pfam" id="PF00672">
    <property type="entry name" value="HAMP"/>
    <property type="match status" value="1"/>
</dbReference>
<evidence type="ECO:0000256" key="5">
    <source>
        <dbReference type="ARBA" id="ARBA00029447"/>
    </source>
</evidence>
<feature type="transmembrane region" description="Helical" evidence="8">
    <location>
        <begin position="190"/>
        <end position="208"/>
    </location>
</feature>
<sequence>MKLTIRKKLLGSFIVVLLLMIVITLISLNQMDRIGDNSKEIRDRWMPIMSNMSDLTTNVNEAQRLVLQITIETQPDKEADYKEKLDSTLATIDSIREKTKAQVAGSPEAKAIYDAFSEEYEIFASNIPDILAAGMGAEDISNARRLVSETQDNFENAQAKLAELQDSAFEASNTASGDSVDAVESSRGTVFALSAVAIVLALLLGLWISQLISSPLRKIAGLLSKVATGDLTEKSTLRLKDEIGQVSDSVNGMIDNLRTLAGNVSSSSHSVAAASEQISGSSQEISSSVMDQARNVQSINELIRELSRAIDSVARSAEEAASLSDNTRQGAIEGGKVVGESLQAMDQVGEVMAHLREDSDKIGDILEVIADIAEQTNLLALNAAIEAARAGEQGRGFAVVADEVRKLAERSSAATKQIGAIIKGMQGNTIQSVEAVEKAILLSRRTGEALDGIISSANETAQQVAEIAAASEEQSAQSEDVLQSIETIAAASDQVAAASEQTSASTVSLAQLAEELQKNAMAFKL</sequence>
<dbReference type="Pfam" id="PF12729">
    <property type="entry name" value="4HB_MCP_1"/>
    <property type="match status" value="1"/>
</dbReference>
<dbReference type="InterPro" id="IPR024478">
    <property type="entry name" value="HlyB_4HB_MCP"/>
</dbReference>
<evidence type="ECO:0000256" key="1">
    <source>
        <dbReference type="ARBA" id="ARBA00004236"/>
    </source>
</evidence>
<dbReference type="PROSITE" id="PS50885">
    <property type="entry name" value="HAMP"/>
    <property type="match status" value="1"/>
</dbReference>
<dbReference type="CDD" id="cd06225">
    <property type="entry name" value="HAMP"/>
    <property type="match status" value="1"/>
</dbReference>
<keyword evidence="8" id="KW-1133">Transmembrane helix</keyword>
<dbReference type="RefSeq" id="WP_185122624.1">
    <property type="nucleotide sequence ID" value="NZ_JACJVQ010000021.1"/>
</dbReference>
<evidence type="ECO:0000313" key="12">
    <source>
        <dbReference type="Proteomes" id="UP000535838"/>
    </source>
</evidence>
<evidence type="ECO:0000256" key="7">
    <source>
        <dbReference type="SAM" id="Coils"/>
    </source>
</evidence>
<comment type="similarity">
    <text evidence="5">Belongs to the methyl-accepting chemotaxis (MCP) protein family.</text>
</comment>
<dbReference type="CDD" id="cd11386">
    <property type="entry name" value="MCP_signal"/>
    <property type="match status" value="1"/>
</dbReference>
<dbReference type="SMART" id="SM00304">
    <property type="entry name" value="HAMP"/>
    <property type="match status" value="1"/>
</dbReference>
<dbReference type="SMART" id="SM00283">
    <property type="entry name" value="MA"/>
    <property type="match status" value="1"/>
</dbReference>
<evidence type="ECO:0000256" key="4">
    <source>
        <dbReference type="ARBA" id="ARBA00023224"/>
    </source>
</evidence>
<dbReference type="PROSITE" id="PS50111">
    <property type="entry name" value="CHEMOTAXIS_TRANSDUC_2"/>
    <property type="match status" value="1"/>
</dbReference>
<proteinExistence type="inferred from homology"/>
<keyword evidence="8" id="KW-0812">Transmembrane</keyword>
<keyword evidence="7" id="KW-0175">Coiled coil</keyword>
<evidence type="ECO:0000256" key="6">
    <source>
        <dbReference type="PROSITE-ProRule" id="PRU00284"/>
    </source>
</evidence>
<dbReference type="GO" id="GO:0007165">
    <property type="term" value="P:signal transduction"/>
    <property type="evidence" value="ECO:0007669"/>
    <property type="project" value="UniProtKB-KW"/>
</dbReference>
<keyword evidence="2" id="KW-1003">Cell membrane</keyword>
<evidence type="ECO:0000313" key="11">
    <source>
        <dbReference type="EMBL" id="MBB6637425.1"/>
    </source>
</evidence>
<evidence type="ECO:0000259" key="9">
    <source>
        <dbReference type="PROSITE" id="PS50111"/>
    </source>
</evidence>
<dbReference type="Pfam" id="PF00015">
    <property type="entry name" value="MCPsignal"/>
    <property type="match status" value="1"/>
</dbReference>
<dbReference type="AlphaFoldDB" id="A0A841T464"/>
<comment type="subcellular location">
    <subcellularLocation>
        <location evidence="1">Cell membrane</location>
    </subcellularLocation>
</comment>
<protein>
    <submittedName>
        <fullName evidence="11">Methyl-accepting chemotaxis protein</fullName>
    </submittedName>
</protein>
<dbReference type="Proteomes" id="UP000535838">
    <property type="component" value="Unassembled WGS sequence"/>
</dbReference>
<dbReference type="InterPro" id="IPR004089">
    <property type="entry name" value="MCPsignal_dom"/>
</dbReference>
<name>A0A841T464_9BACL</name>
<feature type="transmembrane region" description="Helical" evidence="8">
    <location>
        <begin position="9"/>
        <end position="28"/>
    </location>
</feature>
<dbReference type="GO" id="GO:0006935">
    <property type="term" value="P:chemotaxis"/>
    <property type="evidence" value="ECO:0007669"/>
    <property type="project" value="UniProtKB-ARBA"/>
</dbReference>
<organism evidence="11 12">
    <name type="scientific">Cohnella thailandensis</name>
    <dbReference type="NCBI Taxonomy" id="557557"/>
    <lineage>
        <taxon>Bacteria</taxon>
        <taxon>Bacillati</taxon>
        <taxon>Bacillota</taxon>
        <taxon>Bacilli</taxon>
        <taxon>Bacillales</taxon>
        <taxon>Paenibacillaceae</taxon>
        <taxon>Cohnella</taxon>
    </lineage>
</organism>
<dbReference type="FunFam" id="1.10.287.950:FF:000001">
    <property type="entry name" value="Methyl-accepting chemotaxis sensory transducer"/>
    <property type="match status" value="1"/>
</dbReference>
<evidence type="ECO:0000256" key="2">
    <source>
        <dbReference type="ARBA" id="ARBA00022475"/>
    </source>
</evidence>
<feature type="domain" description="HAMP" evidence="10">
    <location>
        <begin position="210"/>
        <end position="262"/>
    </location>
</feature>
<keyword evidence="12" id="KW-1185">Reference proteome</keyword>
<dbReference type="GO" id="GO:0005886">
    <property type="term" value="C:plasma membrane"/>
    <property type="evidence" value="ECO:0007669"/>
    <property type="project" value="UniProtKB-SubCell"/>
</dbReference>